<protein>
    <submittedName>
        <fullName evidence="1">Uncharacterized protein</fullName>
    </submittedName>
</protein>
<dbReference type="EMBL" id="PDCK01000042">
    <property type="protein sequence ID" value="PRQ37560.1"/>
    <property type="molecule type" value="Genomic_DNA"/>
</dbReference>
<accession>A0A2P6QTP7</accession>
<evidence type="ECO:0000313" key="1">
    <source>
        <dbReference type="EMBL" id="PRQ37560.1"/>
    </source>
</evidence>
<gene>
    <name evidence="1" type="ORF">RchiOBHm_Chr4g0403971</name>
</gene>
<dbReference type="Gramene" id="PRQ37560">
    <property type="protein sequence ID" value="PRQ37560"/>
    <property type="gene ID" value="RchiOBHm_Chr4g0403971"/>
</dbReference>
<comment type="caution">
    <text evidence="1">The sequence shown here is derived from an EMBL/GenBank/DDBJ whole genome shotgun (WGS) entry which is preliminary data.</text>
</comment>
<organism evidence="1 2">
    <name type="scientific">Rosa chinensis</name>
    <name type="common">China rose</name>
    <dbReference type="NCBI Taxonomy" id="74649"/>
    <lineage>
        <taxon>Eukaryota</taxon>
        <taxon>Viridiplantae</taxon>
        <taxon>Streptophyta</taxon>
        <taxon>Embryophyta</taxon>
        <taxon>Tracheophyta</taxon>
        <taxon>Spermatophyta</taxon>
        <taxon>Magnoliopsida</taxon>
        <taxon>eudicotyledons</taxon>
        <taxon>Gunneridae</taxon>
        <taxon>Pentapetalae</taxon>
        <taxon>rosids</taxon>
        <taxon>fabids</taxon>
        <taxon>Rosales</taxon>
        <taxon>Rosaceae</taxon>
        <taxon>Rosoideae</taxon>
        <taxon>Rosoideae incertae sedis</taxon>
        <taxon>Rosa</taxon>
    </lineage>
</organism>
<dbReference type="Proteomes" id="UP000238479">
    <property type="component" value="Chromosome 4"/>
</dbReference>
<name>A0A2P6QTP7_ROSCH</name>
<evidence type="ECO:0000313" key="2">
    <source>
        <dbReference type="Proteomes" id="UP000238479"/>
    </source>
</evidence>
<reference evidence="1 2" key="1">
    <citation type="journal article" date="2018" name="Nat. Genet.">
        <title>The Rosa genome provides new insights in the design of modern roses.</title>
        <authorList>
            <person name="Bendahmane M."/>
        </authorList>
    </citation>
    <scope>NUCLEOTIDE SEQUENCE [LARGE SCALE GENOMIC DNA]</scope>
    <source>
        <strain evidence="2">cv. Old Blush</strain>
    </source>
</reference>
<dbReference type="AlphaFoldDB" id="A0A2P6QTP7"/>
<sequence>MFGHTGAIPKVLIFASCHQVLFSECSSSTVSQRRCIHLRGNFYP</sequence>
<proteinExistence type="predicted"/>
<keyword evidence="2" id="KW-1185">Reference proteome</keyword>